<comment type="caution">
    <text evidence="6">The sequence shown here is derived from an EMBL/GenBank/DDBJ whole genome shotgun (WGS) entry which is preliminary data.</text>
</comment>
<dbReference type="Gene3D" id="3.40.50.300">
    <property type="entry name" value="P-loop containing nucleotide triphosphate hydrolases"/>
    <property type="match status" value="2"/>
</dbReference>
<organism evidence="6 7">
    <name type="scientific">Paenibacillus selenitireducens</name>
    <dbReference type="NCBI Taxonomy" id="1324314"/>
    <lineage>
        <taxon>Bacteria</taxon>
        <taxon>Bacillati</taxon>
        <taxon>Bacillota</taxon>
        <taxon>Bacilli</taxon>
        <taxon>Bacillales</taxon>
        <taxon>Paenibacillaceae</taxon>
        <taxon>Paenibacillus</taxon>
    </lineage>
</organism>
<keyword evidence="7" id="KW-1185">Reference proteome</keyword>
<dbReference type="Pfam" id="PF00005">
    <property type="entry name" value="ABC_tran"/>
    <property type="match status" value="2"/>
</dbReference>
<dbReference type="InterPro" id="IPR032781">
    <property type="entry name" value="ABC_tran_Xtn"/>
</dbReference>
<evidence type="ECO:0000256" key="1">
    <source>
        <dbReference type="ARBA" id="ARBA00022737"/>
    </source>
</evidence>
<evidence type="ECO:0000256" key="3">
    <source>
        <dbReference type="ARBA" id="ARBA00022840"/>
    </source>
</evidence>
<dbReference type="OrthoDB" id="9762369at2"/>
<keyword evidence="3 6" id="KW-0067">ATP-binding</keyword>
<evidence type="ECO:0000313" key="6">
    <source>
        <dbReference type="EMBL" id="OPA77690.1"/>
    </source>
</evidence>
<dbReference type="InterPro" id="IPR003439">
    <property type="entry name" value="ABC_transporter-like_ATP-bd"/>
</dbReference>
<dbReference type="GO" id="GO:0016887">
    <property type="term" value="F:ATP hydrolysis activity"/>
    <property type="evidence" value="ECO:0007669"/>
    <property type="project" value="InterPro"/>
</dbReference>
<dbReference type="RefSeq" id="WP_078499432.1">
    <property type="nucleotide sequence ID" value="NZ_MSZX01000005.1"/>
</dbReference>
<dbReference type="GO" id="GO:0005524">
    <property type="term" value="F:ATP binding"/>
    <property type="evidence" value="ECO:0007669"/>
    <property type="project" value="UniProtKB-KW"/>
</dbReference>
<dbReference type="NCBIfam" id="NF000355">
    <property type="entry name" value="ribo_prot_ABC_F"/>
    <property type="match status" value="1"/>
</dbReference>
<dbReference type="SMART" id="SM00382">
    <property type="entry name" value="AAA"/>
    <property type="match status" value="2"/>
</dbReference>
<keyword evidence="1" id="KW-0677">Repeat</keyword>
<dbReference type="FunFam" id="3.40.50.300:FF:000309">
    <property type="entry name" value="ABC transporter ATP-binding protein"/>
    <property type="match status" value="1"/>
</dbReference>
<dbReference type="InterPro" id="IPR003593">
    <property type="entry name" value="AAA+_ATPase"/>
</dbReference>
<protein>
    <submittedName>
        <fullName evidence="6">ABC transporter ATP-binding protein</fullName>
    </submittedName>
</protein>
<name>A0A1T2XCV8_9BACL</name>
<proteinExistence type="predicted"/>
<evidence type="ECO:0000256" key="4">
    <source>
        <dbReference type="SAM" id="MobiDB-lite"/>
    </source>
</evidence>
<dbReference type="AlphaFoldDB" id="A0A1T2XCV8"/>
<feature type="domain" description="ABC transporter" evidence="5">
    <location>
        <begin position="335"/>
        <end position="546"/>
    </location>
</feature>
<evidence type="ECO:0000259" key="5">
    <source>
        <dbReference type="PROSITE" id="PS50893"/>
    </source>
</evidence>
<reference evidence="6 7" key="1">
    <citation type="submission" date="2017-01" db="EMBL/GenBank/DDBJ databases">
        <title>Genome analysis of Paenibacillus selenitrireducens ES3-24.</title>
        <authorList>
            <person name="Xu D."/>
            <person name="Yao R."/>
            <person name="Zheng S."/>
        </authorList>
    </citation>
    <scope>NUCLEOTIDE SEQUENCE [LARGE SCALE GENOMIC DNA]</scope>
    <source>
        <strain evidence="6 7">ES3-24</strain>
    </source>
</reference>
<keyword evidence="2" id="KW-0547">Nucleotide-binding</keyword>
<sequence>MISCQQIEKYYGAEQVLSHISFEFNEGEKVGLVGQNGSGKSTLLHVLAGLEQPDRGTISVPKGTRIGYLTQIQGNDPAWTVYDVLQQGFDEALRIQAQLRESEISMTSDEAVQDPHVMDSLLRKYAELQEAFERAGGYEIETRIHQIANGIGIPTEQFQRTFNHLSGGEKTKVALAKLLIEQPNFLLLDEPTNHLDLNAVEWLERYIVAYPGTCLIASHDRYFLDRVVTQIIEIEDGEASTYLTNYSDYHKEKQQKLLLQFEEYKDQQKRIKQMKEAIKRYIEWGNIGGNEKFFKRAASIQKALDRMDKIKRPVLERKKVDFQLDFAGRSGKDVLVCRDIEKGYAGRNLLQKVTLNLAYGDRVAMIGGNGVGKSTLFKLILGEEQPDQGEIRMGARVEVGYLAQDAPPLEKATVIQYFRNQVDVEEGEARGMLAKYLFYGAAVFKSVMNLSGGEWTRLKLALIMQQSPNFLLLDEPTNHLDIASREALEEMLEEFPGTVLTISHDRYFINQIAEQVWSLHNKQVTCYLGDFDAYKEQSEKEKARNTSTVSVQRTHAPARENRNQEVLSTSKTSRRKIQLEQQIALKEQDQCSLELALLSEEHRTDAEMLARLVAEQAAVQEALNELYEQWLELEDGMEG</sequence>
<dbReference type="Pfam" id="PF12848">
    <property type="entry name" value="ABC_tran_Xtn"/>
    <property type="match status" value="1"/>
</dbReference>
<accession>A0A1T2XCV8</accession>
<dbReference type="CDD" id="cd03221">
    <property type="entry name" value="ABCF_EF-3"/>
    <property type="match status" value="2"/>
</dbReference>
<dbReference type="Proteomes" id="UP000190188">
    <property type="component" value="Unassembled WGS sequence"/>
</dbReference>
<dbReference type="GO" id="GO:0003676">
    <property type="term" value="F:nucleic acid binding"/>
    <property type="evidence" value="ECO:0007669"/>
    <property type="project" value="UniProtKB-ARBA"/>
</dbReference>
<dbReference type="PANTHER" id="PTHR42855">
    <property type="entry name" value="ABC TRANSPORTER ATP-BINDING SUBUNIT"/>
    <property type="match status" value="1"/>
</dbReference>
<dbReference type="FunFam" id="3.40.50.300:FF:000011">
    <property type="entry name" value="Putative ABC transporter ATP-binding component"/>
    <property type="match status" value="1"/>
</dbReference>
<dbReference type="InterPro" id="IPR017871">
    <property type="entry name" value="ABC_transporter-like_CS"/>
</dbReference>
<dbReference type="InterPro" id="IPR051309">
    <property type="entry name" value="ABCF_ATPase"/>
</dbReference>
<gene>
    <name evidence="6" type="ORF">BVG16_14705</name>
</gene>
<dbReference type="STRING" id="1324314.BVG16_14705"/>
<evidence type="ECO:0000313" key="7">
    <source>
        <dbReference type="Proteomes" id="UP000190188"/>
    </source>
</evidence>
<feature type="region of interest" description="Disordered" evidence="4">
    <location>
        <begin position="539"/>
        <end position="571"/>
    </location>
</feature>
<dbReference type="EMBL" id="MSZX01000005">
    <property type="protein sequence ID" value="OPA77690.1"/>
    <property type="molecule type" value="Genomic_DNA"/>
</dbReference>
<dbReference type="InterPro" id="IPR027417">
    <property type="entry name" value="P-loop_NTPase"/>
</dbReference>
<evidence type="ECO:0000256" key="2">
    <source>
        <dbReference type="ARBA" id="ARBA00022741"/>
    </source>
</evidence>
<dbReference type="PANTHER" id="PTHR42855:SF2">
    <property type="entry name" value="DRUG RESISTANCE ABC TRANSPORTER,ATP-BINDING PROTEIN"/>
    <property type="match status" value="1"/>
</dbReference>
<dbReference type="PROSITE" id="PS00211">
    <property type="entry name" value="ABC_TRANSPORTER_1"/>
    <property type="match status" value="2"/>
</dbReference>
<dbReference type="PROSITE" id="PS50893">
    <property type="entry name" value="ABC_TRANSPORTER_2"/>
    <property type="match status" value="2"/>
</dbReference>
<feature type="domain" description="ABC transporter" evidence="5">
    <location>
        <begin position="2"/>
        <end position="261"/>
    </location>
</feature>
<dbReference type="SUPFAM" id="SSF52540">
    <property type="entry name" value="P-loop containing nucleoside triphosphate hydrolases"/>
    <property type="match status" value="2"/>
</dbReference>